<dbReference type="InterPro" id="IPR011006">
    <property type="entry name" value="CheY-like_superfamily"/>
</dbReference>
<dbReference type="Gene3D" id="3.40.50.2300">
    <property type="match status" value="1"/>
</dbReference>
<keyword evidence="3" id="KW-0804">Transcription</keyword>
<dbReference type="RefSeq" id="WP_073193466.1">
    <property type="nucleotide sequence ID" value="NZ_FQTW01000008.1"/>
</dbReference>
<proteinExistence type="predicted"/>
<protein>
    <submittedName>
        <fullName evidence="7">Two component transcriptional regulator, AraC family</fullName>
    </submittedName>
</protein>
<dbReference type="PROSITE" id="PS01124">
    <property type="entry name" value="HTH_ARAC_FAMILY_2"/>
    <property type="match status" value="1"/>
</dbReference>
<dbReference type="PANTHER" id="PTHR43280">
    <property type="entry name" value="ARAC-FAMILY TRANSCRIPTIONAL REGULATOR"/>
    <property type="match status" value="1"/>
</dbReference>
<dbReference type="PROSITE" id="PS50110">
    <property type="entry name" value="RESPONSE_REGULATORY"/>
    <property type="match status" value="1"/>
</dbReference>
<reference evidence="7 8" key="1">
    <citation type="submission" date="2016-11" db="EMBL/GenBank/DDBJ databases">
        <authorList>
            <person name="Jaros S."/>
            <person name="Januszkiewicz K."/>
            <person name="Wedrychowicz H."/>
        </authorList>
    </citation>
    <scope>NUCLEOTIDE SEQUENCE [LARGE SCALE GENOMIC DNA]</scope>
    <source>
        <strain evidence="7 8">DSM 25661</strain>
    </source>
</reference>
<dbReference type="PANTHER" id="PTHR43280:SF28">
    <property type="entry name" value="HTH-TYPE TRANSCRIPTIONAL ACTIVATOR RHAS"/>
    <property type="match status" value="1"/>
</dbReference>
<keyword evidence="8" id="KW-1185">Reference proteome</keyword>
<dbReference type="SMART" id="SM00342">
    <property type="entry name" value="HTH_ARAC"/>
    <property type="match status" value="1"/>
</dbReference>
<dbReference type="InterPro" id="IPR001789">
    <property type="entry name" value="Sig_transdc_resp-reg_receiver"/>
</dbReference>
<evidence type="ECO:0000256" key="1">
    <source>
        <dbReference type="ARBA" id="ARBA00023015"/>
    </source>
</evidence>
<dbReference type="GO" id="GO:0003700">
    <property type="term" value="F:DNA-binding transcription factor activity"/>
    <property type="evidence" value="ECO:0007669"/>
    <property type="project" value="InterPro"/>
</dbReference>
<dbReference type="OrthoDB" id="2962330at2"/>
<dbReference type="Pfam" id="PF12833">
    <property type="entry name" value="HTH_18"/>
    <property type="match status" value="1"/>
</dbReference>
<dbReference type="Pfam" id="PF00072">
    <property type="entry name" value="Response_reg"/>
    <property type="match status" value="1"/>
</dbReference>
<dbReference type="PRINTS" id="PR00032">
    <property type="entry name" value="HTHARAC"/>
</dbReference>
<evidence type="ECO:0000259" key="6">
    <source>
        <dbReference type="PROSITE" id="PS50110"/>
    </source>
</evidence>
<feature type="domain" description="Response regulatory" evidence="6">
    <location>
        <begin position="4"/>
        <end position="119"/>
    </location>
</feature>
<dbReference type="InterPro" id="IPR009057">
    <property type="entry name" value="Homeodomain-like_sf"/>
</dbReference>
<gene>
    <name evidence="7" type="ORF">SAMN05444278_10891</name>
</gene>
<feature type="domain" description="HTH araC/xylS-type" evidence="5">
    <location>
        <begin position="146"/>
        <end position="244"/>
    </location>
</feature>
<dbReference type="PROSITE" id="PS00041">
    <property type="entry name" value="HTH_ARAC_FAMILY_1"/>
    <property type="match status" value="1"/>
</dbReference>
<organism evidence="7 8">
    <name type="scientific">Psychroflexus salarius</name>
    <dbReference type="NCBI Taxonomy" id="1155689"/>
    <lineage>
        <taxon>Bacteria</taxon>
        <taxon>Pseudomonadati</taxon>
        <taxon>Bacteroidota</taxon>
        <taxon>Flavobacteriia</taxon>
        <taxon>Flavobacteriales</taxon>
        <taxon>Flavobacteriaceae</taxon>
        <taxon>Psychroflexus</taxon>
    </lineage>
</organism>
<dbReference type="GO" id="GO:0000160">
    <property type="term" value="P:phosphorelay signal transduction system"/>
    <property type="evidence" value="ECO:0007669"/>
    <property type="project" value="InterPro"/>
</dbReference>
<dbReference type="Gene3D" id="1.10.10.60">
    <property type="entry name" value="Homeodomain-like"/>
    <property type="match status" value="2"/>
</dbReference>
<dbReference type="InterPro" id="IPR020449">
    <property type="entry name" value="Tscrpt_reg_AraC-type_HTH"/>
</dbReference>
<keyword evidence="2" id="KW-0238">DNA-binding</keyword>
<accession>A0A1M4XDW1</accession>
<dbReference type="InterPro" id="IPR018062">
    <property type="entry name" value="HTH_AraC-typ_CS"/>
</dbReference>
<dbReference type="SMART" id="SM00448">
    <property type="entry name" value="REC"/>
    <property type="match status" value="1"/>
</dbReference>
<evidence type="ECO:0000256" key="2">
    <source>
        <dbReference type="ARBA" id="ARBA00023125"/>
    </source>
</evidence>
<dbReference type="AlphaFoldDB" id="A0A1M4XDW1"/>
<dbReference type="EMBL" id="FQTW01000008">
    <property type="protein sequence ID" value="SHE91648.1"/>
    <property type="molecule type" value="Genomic_DNA"/>
</dbReference>
<dbReference type="SUPFAM" id="SSF52172">
    <property type="entry name" value="CheY-like"/>
    <property type="match status" value="1"/>
</dbReference>
<dbReference type="GO" id="GO:0043565">
    <property type="term" value="F:sequence-specific DNA binding"/>
    <property type="evidence" value="ECO:0007669"/>
    <property type="project" value="InterPro"/>
</dbReference>
<feature type="modified residue" description="4-aspartylphosphate" evidence="4">
    <location>
        <position position="54"/>
    </location>
</feature>
<dbReference type="InterPro" id="IPR018060">
    <property type="entry name" value="HTH_AraC"/>
</dbReference>
<keyword evidence="1" id="KW-0805">Transcription regulation</keyword>
<evidence type="ECO:0000313" key="8">
    <source>
        <dbReference type="Proteomes" id="UP000184462"/>
    </source>
</evidence>
<evidence type="ECO:0000313" key="7">
    <source>
        <dbReference type="EMBL" id="SHE91648.1"/>
    </source>
</evidence>
<keyword evidence="4" id="KW-0597">Phosphoprotein</keyword>
<dbReference type="SUPFAM" id="SSF46689">
    <property type="entry name" value="Homeodomain-like"/>
    <property type="match status" value="2"/>
</dbReference>
<sequence>MNARIMVVEDDLPLKLQLVKILEKNNYDVIHKFESVKECIDAIASIVPDLILLDINLEGKNEGIQIGSYISQNTDIPFFYITNYSDSSTLRRIQTTSPTGYLSKPLRESDIINNIAVALYNTKANDEDNAKEVSKKESEEFSKPIQRVITYIQNNLNKPIDTDVLVEISGWSKFHFIRKFNEEIGTTPHQYVIEHRLQEVKKLLRNTDLNIQEIANDLGFNSPSSLNQSFKNRFNITPSKYRKGKY</sequence>
<evidence type="ECO:0000256" key="4">
    <source>
        <dbReference type="PROSITE-ProRule" id="PRU00169"/>
    </source>
</evidence>
<dbReference type="STRING" id="1155689.SAMN05444278_10891"/>
<dbReference type="Proteomes" id="UP000184462">
    <property type="component" value="Unassembled WGS sequence"/>
</dbReference>
<evidence type="ECO:0000256" key="3">
    <source>
        <dbReference type="ARBA" id="ARBA00023163"/>
    </source>
</evidence>
<evidence type="ECO:0000259" key="5">
    <source>
        <dbReference type="PROSITE" id="PS01124"/>
    </source>
</evidence>
<name>A0A1M4XDW1_9FLAO</name>